<dbReference type="PANTHER" id="PTHR48312:SF1">
    <property type="entry name" value="SULFOTRANSFERASE"/>
    <property type="match status" value="1"/>
</dbReference>
<evidence type="ECO:0008006" key="3">
    <source>
        <dbReference type="Google" id="ProtNLM"/>
    </source>
</evidence>
<name>A0A9Q1BF32_HOLLE</name>
<reference evidence="1" key="1">
    <citation type="submission" date="2021-10" db="EMBL/GenBank/DDBJ databases">
        <title>Tropical sea cucumber genome reveals ecological adaptation and Cuvierian tubules defense mechanism.</title>
        <authorList>
            <person name="Chen T."/>
        </authorList>
    </citation>
    <scope>NUCLEOTIDE SEQUENCE</scope>
    <source>
        <strain evidence="1">Nanhai2018</strain>
        <tissue evidence="1">Muscle</tissue>
    </source>
</reference>
<dbReference type="SUPFAM" id="SSF52540">
    <property type="entry name" value="P-loop containing nucleoside triphosphate hydrolases"/>
    <property type="match status" value="1"/>
</dbReference>
<dbReference type="AlphaFoldDB" id="A0A9Q1BF32"/>
<keyword evidence="2" id="KW-1185">Reference proteome</keyword>
<protein>
    <recommendedName>
        <fullName evidence="3">Sulfotransferase family protein</fullName>
    </recommendedName>
</protein>
<comment type="caution">
    <text evidence="1">The sequence shown here is derived from an EMBL/GenBank/DDBJ whole genome shotgun (WGS) entry which is preliminary data.</text>
</comment>
<dbReference type="Proteomes" id="UP001152320">
    <property type="component" value="Chromosome 19"/>
</dbReference>
<dbReference type="PANTHER" id="PTHR48312">
    <property type="match status" value="1"/>
</dbReference>
<dbReference type="InterPro" id="IPR027417">
    <property type="entry name" value="P-loop_NTPase"/>
</dbReference>
<gene>
    <name evidence="1" type="ORF">HOLleu_36946</name>
</gene>
<sequence length="279" mass="33025">MQVWFEPYVVCHHNITFRNPKYLAGDAVFEACRKNFLLYKKKKSEEVDKLGYRDNLFPDEIFSYTWVKSQLEKPDPRKNFIFVKAMIHAVDGIPEREYLPEVKFKHTFLIRNPISVYPSLKKSLVNFFPLSSQRKIDDYNLLEDFPFYSAEKLFQKLHDMWTKIQHRDGEVPTVIDADDLANHPEILLPKYFDAVGFPWRDDLLSWDAKPDIIREWKCSHSFVKNPTRSSFFAGAVHSSRFIPREKPLPEVEDMTEDLQECIYASLPFYEELSKNKLTI</sequence>
<accession>A0A9Q1BF32</accession>
<dbReference type="OrthoDB" id="2405944at2759"/>
<evidence type="ECO:0000313" key="1">
    <source>
        <dbReference type="EMBL" id="KAJ8024260.1"/>
    </source>
</evidence>
<proteinExistence type="predicted"/>
<organism evidence="1 2">
    <name type="scientific">Holothuria leucospilota</name>
    <name type="common">Black long sea cucumber</name>
    <name type="synonym">Mertensiothuria leucospilota</name>
    <dbReference type="NCBI Taxonomy" id="206669"/>
    <lineage>
        <taxon>Eukaryota</taxon>
        <taxon>Metazoa</taxon>
        <taxon>Echinodermata</taxon>
        <taxon>Eleutherozoa</taxon>
        <taxon>Echinozoa</taxon>
        <taxon>Holothuroidea</taxon>
        <taxon>Aspidochirotacea</taxon>
        <taxon>Aspidochirotida</taxon>
        <taxon>Holothuriidae</taxon>
        <taxon>Holothuria</taxon>
    </lineage>
</organism>
<evidence type="ECO:0000313" key="2">
    <source>
        <dbReference type="Proteomes" id="UP001152320"/>
    </source>
</evidence>
<dbReference type="EMBL" id="JAIZAY010000019">
    <property type="protein sequence ID" value="KAJ8024260.1"/>
    <property type="molecule type" value="Genomic_DNA"/>
</dbReference>
<dbReference type="Gene3D" id="3.40.50.300">
    <property type="entry name" value="P-loop containing nucleotide triphosphate hydrolases"/>
    <property type="match status" value="1"/>
</dbReference>